<accession>A0AAP5LU01</accession>
<sequence length="102" mass="12103">MERSAVVKNDPKPARGKIYPYYLALLMVRFSLTEDWERYINPKYEQVLDTRKLDNNVFYSVTKRDNGALPDATLDIWKTGVELFDLKWSSTLSFKGRYFYSF</sequence>
<comment type="caution">
    <text evidence="1">The sequence shown here is derived from an EMBL/GenBank/DDBJ whole genome shotgun (WGS) entry which is preliminary data.</text>
</comment>
<dbReference type="EMBL" id="JAVDTR010000023">
    <property type="protein sequence ID" value="MDR6727099.1"/>
    <property type="molecule type" value="Genomic_DNA"/>
</dbReference>
<name>A0AAP5LU01_PAEAM</name>
<gene>
    <name evidence="1" type="ORF">J2W91_005624</name>
</gene>
<evidence type="ECO:0000313" key="1">
    <source>
        <dbReference type="EMBL" id="MDR6727099.1"/>
    </source>
</evidence>
<dbReference type="Proteomes" id="UP001254832">
    <property type="component" value="Unassembled WGS sequence"/>
</dbReference>
<reference evidence="1" key="1">
    <citation type="submission" date="2023-07" db="EMBL/GenBank/DDBJ databases">
        <title>Sorghum-associated microbial communities from plants grown in Nebraska, USA.</title>
        <authorList>
            <person name="Schachtman D."/>
        </authorList>
    </citation>
    <scope>NUCLEOTIDE SEQUENCE</scope>
    <source>
        <strain evidence="1">BE80</strain>
    </source>
</reference>
<proteinExistence type="predicted"/>
<protein>
    <submittedName>
        <fullName evidence="1">Uncharacterized protein</fullName>
    </submittedName>
</protein>
<dbReference type="AlphaFoldDB" id="A0AAP5LU01"/>
<evidence type="ECO:0000313" key="2">
    <source>
        <dbReference type="Proteomes" id="UP001254832"/>
    </source>
</evidence>
<organism evidence="1 2">
    <name type="scientific">Paenibacillus amylolyticus</name>
    <dbReference type="NCBI Taxonomy" id="1451"/>
    <lineage>
        <taxon>Bacteria</taxon>
        <taxon>Bacillati</taxon>
        <taxon>Bacillota</taxon>
        <taxon>Bacilli</taxon>
        <taxon>Bacillales</taxon>
        <taxon>Paenibacillaceae</taxon>
        <taxon>Paenibacillus</taxon>
    </lineage>
</organism>